<dbReference type="GO" id="GO:0030001">
    <property type="term" value="P:metal ion transport"/>
    <property type="evidence" value="ECO:0007669"/>
    <property type="project" value="InterPro"/>
</dbReference>
<reference evidence="5 6" key="1">
    <citation type="journal article" date="2018" name="Front. Microbiol.">
        <title>Description and Comparative Genomics of Macrococcus caseolyticus subsp. hominis subsp. nov., Macrococcus goetzii sp. nov., Macrococcus epidermidis sp. nov., and Macrococcus bohemicus sp. nov., Novel Macrococci From Human Clinical Material With Virulence Potential and Suspected Uptake of Foreign DNA by Natural Transformation.</title>
        <authorList>
            <person name="Maslanova I."/>
            <person name="Wertheimer Z."/>
            <person name="Sedlacek I."/>
            <person name="Svec P."/>
            <person name="Indrakova A."/>
            <person name="Kovarovic V."/>
            <person name="Schumann P."/>
            <person name="Sproer C."/>
            <person name="Kralova S."/>
            <person name="Sedo O."/>
            <person name="Kristofova L."/>
            <person name="Vrbovska V."/>
            <person name="Fuzik T."/>
            <person name="Petras P."/>
            <person name="Zdrahal Z."/>
            <person name="Ruzickova V."/>
            <person name="Doskar J."/>
            <person name="Pantucek R."/>
        </authorList>
    </citation>
    <scope>NUCLEOTIDE SEQUENCE [LARGE SCALE GENOMIC DNA]</scope>
    <source>
        <strain evidence="5 6">CCM 4927</strain>
    </source>
</reference>
<dbReference type="PANTHER" id="PTHR42953:SF8">
    <property type="entry name" value="ZINT DOMAIN-CONTAINING PROTEIN"/>
    <property type="match status" value="1"/>
</dbReference>
<dbReference type="PRINTS" id="PR00690">
    <property type="entry name" value="ADHESNFAMILY"/>
</dbReference>
<evidence type="ECO:0000256" key="2">
    <source>
        <dbReference type="ARBA" id="ARBA00022729"/>
    </source>
</evidence>
<dbReference type="EMBL" id="MJBI02000001">
    <property type="protein sequence ID" value="RAI82733.1"/>
    <property type="molecule type" value="Genomic_DNA"/>
</dbReference>
<dbReference type="GO" id="GO:0007155">
    <property type="term" value="P:cell adhesion"/>
    <property type="evidence" value="ECO:0007669"/>
    <property type="project" value="InterPro"/>
</dbReference>
<dbReference type="Pfam" id="PF01297">
    <property type="entry name" value="ZnuA"/>
    <property type="match status" value="1"/>
</dbReference>
<dbReference type="AlphaFoldDB" id="A0A2G5NSB8"/>
<dbReference type="PRINTS" id="PR00691">
    <property type="entry name" value="ADHESINB"/>
</dbReference>
<feature type="signal peptide" evidence="4">
    <location>
        <begin position="1"/>
        <end position="17"/>
    </location>
</feature>
<dbReference type="RefSeq" id="WP_099577856.1">
    <property type="nucleotide sequence ID" value="NZ_MJBI02000001.1"/>
</dbReference>
<evidence type="ECO:0000256" key="1">
    <source>
        <dbReference type="ARBA" id="ARBA00022448"/>
    </source>
</evidence>
<dbReference type="InterPro" id="IPR050492">
    <property type="entry name" value="Bact_metal-bind_prot9"/>
</dbReference>
<comment type="similarity">
    <text evidence="3">Belongs to the bacterial solute-binding protein 9 family.</text>
</comment>
<evidence type="ECO:0000313" key="5">
    <source>
        <dbReference type="EMBL" id="RAI82733.1"/>
    </source>
</evidence>
<dbReference type="Proteomes" id="UP000229523">
    <property type="component" value="Unassembled WGS sequence"/>
</dbReference>
<dbReference type="Gene3D" id="3.40.50.1980">
    <property type="entry name" value="Nitrogenase molybdenum iron protein domain"/>
    <property type="match status" value="2"/>
</dbReference>
<sequence>MKKLFSLLLIATLVLMAACGNKSSVKESGDKLQIYTTVFPFKSMIEQIGGDHVTVSSIYPNGIDIHTYEPTQKDTMRIAKSDIFFYTGDELDQVSAKIAQVINKKDKTVQLAKDIDDNDLLAGEEHDHDHEAEHEHEHDHGAHDPHVWLDPEMNKSFAKVIKDELVKKDKAHEKEYTKNYEKLVKDIDEIDKQLKTIIKTKKQDTVFISHDSIGYLAKRYGFKQEGVSGMNNEEPSQSDIINMINNINKSKATVILYEQNIPTKTVDIIKDKTNATAVPFHNMAVLTDKDKKDVTYQDLMKINIDSLDKALNNK</sequence>
<evidence type="ECO:0000256" key="3">
    <source>
        <dbReference type="RuleBase" id="RU003512"/>
    </source>
</evidence>
<dbReference type="PANTHER" id="PTHR42953">
    <property type="entry name" value="HIGH-AFFINITY ZINC UPTAKE SYSTEM PROTEIN ZNUA-RELATED"/>
    <property type="match status" value="1"/>
</dbReference>
<keyword evidence="2 4" id="KW-0732">Signal</keyword>
<dbReference type="InterPro" id="IPR006127">
    <property type="entry name" value="ZnuA-like"/>
</dbReference>
<dbReference type="PROSITE" id="PS51257">
    <property type="entry name" value="PROKAR_LIPOPROTEIN"/>
    <property type="match status" value="1"/>
</dbReference>
<protein>
    <submittedName>
        <fullName evidence="5">ABC transporter substrate-binding protein</fullName>
    </submittedName>
</protein>
<keyword evidence="6" id="KW-1185">Reference proteome</keyword>
<name>A0A2G5NSB8_9STAP</name>
<evidence type="ECO:0000313" key="6">
    <source>
        <dbReference type="Proteomes" id="UP000229523"/>
    </source>
</evidence>
<gene>
    <name evidence="5" type="ORF">BFS35_003345</name>
</gene>
<dbReference type="InterPro" id="IPR006128">
    <property type="entry name" value="Lipoprotein_PsaA-like"/>
</dbReference>
<feature type="chain" id="PRO_5030047495" evidence="4">
    <location>
        <begin position="18"/>
        <end position="314"/>
    </location>
</feature>
<proteinExistence type="inferred from homology"/>
<comment type="caution">
    <text evidence="5">The sequence shown here is derived from an EMBL/GenBank/DDBJ whole genome shotgun (WGS) entry which is preliminary data.</text>
</comment>
<evidence type="ECO:0000256" key="4">
    <source>
        <dbReference type="SAM" id="SignalP"/>
    </source>
</evidence>
<dbReference type="GO" id="GO:0046872">
    <property type="term" value="F:metal ion binding"/>
    <property type="evidence" value="ECO:0007669"/>
    <property type="project" value="InterPro"/>
</dbReference>
<dbReference type="InterPro" id="IPR006129">
    <property type="entry name" value="AdhesinB"/>
</dbReference>
<dbReference type="SUPFAM" id="SSF53807">
    <property type="entry name" value="Helical backbone' metal receptor"/>
    <property type="match status" value="1"/>
</dbReference>
<keyword evidence="1 3" id="KW-0813">Transport</keyword>
<accession>A0A2G5NSB8</accession>
<organism evidence="5 6">
    <name type="scientific">Macrococcoides goetzii</name>
    <dbReference type="NCBI Taxonomy" id="1891097"/>
    <lineage>
        <taxon>Bacteria</taxon>
        <taxon>Bacillati</taxon>
        <taxon>Bacillota</taxon>
        <taxon>Bacilli</taxon>
        <taxon>Bacillales</taxon>
        <taxon>Staphylococcaceae</taxon>
        <taxon>Macrococcoides</taxon>
    </lineage>
</organism>